<name>A0A8T1VBP4_9STRA</name>
<protein>
    <recommendedName>
        <fullName evidence="3">Ankyrin repeat protein</fullName>
    </recommendedName>
</protein>
<dbReference type="PANTHER" id="PTHR46586:SF3">
    <property type="entry name" value="ANKYRIN REPEAT-CONTAINING PROTEIN"/>
    <property type="match status" value="1"/>
</dbReference>
<proteinExistence type="predicted"/>
<dbReference type="InterPro" id="IPR052050">
    <property type="entry name" value="SecEffector_AnkRepeat"/>
</dbReference>
<dbReference type="OrthoDB" id="88801at2759"/>
<keyword evidence="2" id="KW-1185">Reference proteome</keyword>
<accession>A0A8T1VBP4</accession>
<sequence length="200" mass="21947">MQQDSTAIGGAVCLSEEGLPVLTLALTVCRECLAKRNIRTLPYVVRQIDAFLDNASGPGAVAWVSVKESQYICSSISLLVTRHVSGRKLLQWLSDKYTDRCEGGTNVMDAAARYGHLGVVRWLHEHRGEGCSTDSMDWAICRGDVAMATWLQANRTEGCTDFAMTYAGFGGHLEVLHWLSENRSEGRPRLALRAAAQMDA</sequence>
<dbReference type="EMBL" id="JAGDFM010000512">
    <property type="protein sequence ID" value="KAG7377539.1"/>
    <property type="molecule type" value="Genomic_DNA"/>
</dbReference>
<reference evidence="1" key="1">
    <citation type="submission" date="2021-02" db="EMBL/GenBank/DDBJ databases">
        <authorList>
            <person name="Palmer J.M."/>
        </authorList>
    </citation>
    <scope>NUCLEOTIDE SEQUENCE</scope>
    <source>
        <strain evidence="1">SCRP734</strain>
    </source>
</reference>
<dbReference type="Proteomes" id="UP000694044">
    <property type="component" value="Unassembled WGS sequence"/>
</dbReference>
<comment type="caution">
    <text evidence="1">The sequence shown here is derived from an EMBL/GenBank/DDBJ whole genome shotgun (WGS) entry which is preliminary data.</text>
</comment>
<evidence type="ECO:0008006" key="3">
    <source>
        <dbReference type="Google" id="ProtNLM"/>
    </source>
</evidence>
<evidence type="ECO:0000313" key="1">
    <source>
        <dbReference type="EMBL" id="KAG7377539.1"/>
    </source>
</evidence>
<dbReference type="AlphaFoldDB" id="A0A8T1VBP4"/>
<organism evidence="1 2">
    <name type="scientific">Phytophthora pseudosyringae</name>
    <dbReference type="NCBI Taxonomy" id="221518"/>
    <lineage>
        <taxon>Eukaryota</taxon>
        <taxon>Sar</taxon>
        <taxon>Stramenopiles</taxon>
        <taxon>Oomycota</taxon>
        <taxon>Peronosporomycetes</taxon>
        <taxon>Peronosporales</taxon>
        <taxon>Peronosporaceae</taxon>
        <taxon>Phytophthora</taxon>
    </lineage>
</organism>
<dbReference type="PANTHER" id="PTHR46586">
    <property type="entry name" value="ANKYRIN REPEAT-CONTAINING PROTEIN"/>
    <property type="match status" value="1"/>
</dbReference>
<gene>
    <name evidence="1" type="ORF">PHYPSEUDO_011490</name>
</gene>
<evidence type="ECO:0000313" key="2">
    <source>
        <dbReference type="Proteomes" id="UP000694044"/>
    </source>
</evidence>